<keyword evidence="3" id="KW-0813">Transport</keyword>
<keyword evidence="6" id="KW-0732">Signal</keyword>
<evidence type="ECO:0000256" key="5">
    <source>
        <dbReference type="ARBA" id="ARBA00023242"/>
    </source>
</evidence>
<dbReference type="InterPro" id="IPR016024">
    <property type="entry name" value="ARM-type_fold"/>
</dbReference>
<evidence type="ECO:0000256" key="4">
    <source>
        <dbReference type="ARBA" id="ARBA00022927"/>
    </source>
</evidence>
<evidence type="ECO:0000256" key="1">
    <source>
        <dbReference type="ARBA" id="ARBA00004123"/>
    </source>
</evidence>
<evidence type="ECO:0000256" key="2">
    <source>
        <dbReference type="ARBA" id="ARBA00009466"/>
    </source>
</evidence>
<feature type="signal peptide" evidence="6">
    <location>
        <begin position="1"/>
        <end position="15"/>
    </location>
</feature>
<dbReference type="GO" id="GO:0005634">
    <property type="term" value="C:nucleus"/>
    <property type="evidence" value="ECO:0007669"/>
    <property type="project" value="UniProtKB-SubCell"/>
</dbReference>
<dbReference type="Gene3D" id="6.10.250.450">
    <property type="match status" value="1"/>
</dbReference>
<evidence type="ECO:0000256" key="6">
    <source>
        <dbReference type="SAM" id="SignalP"/>
    </source>
</evidence>
<dbReference type="AlphaFoldDB" id="A0A7R9FFL9"/>
<accession>A0A7R9FFL9</accession>
<dbReference type="SUPFAM" id="SSF48371">
    <property type="entry name" value="ARM repeat"/>
    <property type="match status" value="1"/>
</dbReference>
<reference evidence="8" key="1">
    <citation type="submission" date="2020-11" db="EMBL/GenBank/DDBJ databases">
        <authorList>
            <person name="Tran Van P."/>
        </authorList>
    </citation>
    <scope>NUCLEOTIDE SEQUENCE</scope>
</reference>
<gene>
    <name evidence="8" type="ORF">TTEB3V08_LOCUS890</name>
</gene>
<protein>
    <recommendedName>
        <fullName evidence="7">Exportin-1 C-terminal domain-containing protein</fullName>
    </recommendedName>
</protein>
<dbReference type="InterPro" id="IPR011989">
    <property type="entry name" value="ARM-like"/>
</dbReference>
<evidence type="ECO:0000256" key="3">
    <source>
        <dbReference type="ARBA" id="ARBA00022448"/>
    </source>
</evidence>
<comment type="subcellular location">
    <subcellularLocation>
        <location evidence="1">Nucleus</location>
    </subcellularLocation>
</comment>
<dbReference type="GO" id="GO:0015031">
    <property type="term" value="P:protein transport"/>
    <property type="evidence" value="ECO:0007669"/>
    <property type="project" value="UniProtKB-KW"/>
</dbReference>
<dbReference type="GO" id="GO:0005049">
    <property type="term" value="F:nuclear export signal receptor activity"/>
    <property type="evidence" value="ECO:0007669"/>
    <property type="project" value="InterPro"/>
</dbReference>
<name>A0A7R9FFL9_9NEOP</name>
<feature type="domain" description="Exportin-1 C-terminal" evidence="7">
    <location>
        <begin position="2"/>
        <end position="84"/>
    </location>
</feature>
<sequence length="129" mass="14842">MHATILAYMFSLVELGRITVPLGQGPDNVLYVQEFVAALLKAAFPHLTDNQVKITVQGLFNLDQDIPSFKEHLRDFLVQIREYTGEDDTDLFLEEREEALRTAQEEKRRIQMSVPGILNPHEMPEDMQD</sequence>
<dbReference type="Gene3D" id="1.25.10.10">
    <property type="entry name" value="Leucine-rich Repeat Variant"/>
    <property type="match status" value="1"/>
</dbReference>
<dbReference type="Pfam" id="PF08767">
    <property type="entry name" value="CRM1_C"/>
    <property type="match status" value="1"/>
</dbReference>
<feature type="chain" id="PRO_5030688501" description="Exportin-1 C-terminal domain-containing protein" evidence="6">
    <location>
        <begin position="16"/>
        <end position="129"/>
    </location>
</feature>
<evidence type="ECO:0000313" key="8">
    <source>
        <dbReference type="EMBL" id="CAD7452717.1"/>
    </source>
</evidence>
<keyword evidence="4" id="KW-0653">Protein transport</keyword>
<comment type="similarity">
    <text evidence="2">Belongs to the exportin family.</text>
</comment>
<dbReference type="EMBL" id="OE000160">
    <property type="protein sequence ID" value="CAD7452717.1"/>
    <property type="molecule type" value="Genomic_DNA"/>
</dbReference>
<proteinExistence type="inferred from homology"/>
<evidence type="ECO:0000259" key="7">
    <source>
        <dbReference type="Pfam" id="PF08767"/>
    </source>
</evidence>
<keyword evidence="5" id="KW-0539">Nucleus</keyword>
<dbReference type="InterPro" id="IPR014877">
    <property type="entry name" value="XPO1_C_dom"/>
</dbReference>
<organism evidence="8">
    <name type="scientific">Timema tahoe</name>
    <dbReference type="NCBI Taxonomy" id="61484"/>
    <lineage>
        <taxon>Eukaryota</taxon>
        <taxon>Metazoa</taxon>
        <taxon>Ecdysozoa</taxon>
        <taxon>Arthropoda</taxon>
        <taxon>Hexapoda</taxon>
        <taxon>Insecta</taxon>
        <taxon>Pterygota</taxon>
        <taxon>Neoptera</taxon>
        <taxon>Polyneoptera</taxon>
        <taxon>Phasmatodea</taxon>
        <taxon>Timematodea</taxon>
        <taxon>Timematoidea</taxon>
        <taxon>Timematidae</taxon>
        <taxon>Timema</taxon>
    </lineage>
</organism>